<evidence type="ECO:0000313" key="8">
    <source>
        <dbReference type="EMBL" id="NCU50729.1"/>
    </source>
</evidence>
<dbReference type="PANTHER" id="PTHR42716">
    <property type="entry name" value="L-ASPARTATE OXIDASE"/>
    <property type="match status" value="1"/>
</dbReference>
<comment type="catalytic activity">
    <reaction evidence="5">
        <text>L-aspartate + O2 = iminosuccinate + H2O2</text>
        <dbReference type="Rhea" id="RHEA:25876"/>
        <dbReference type="ChEBI" id="CHEBI:15379"/>
        <dbReference type="ChEBI" id="CHEBI:16240"/>
        <dbReference type="ChEBI" id="CHEBI:29991"/>
        <dbReference type="ChEBI" id="CHEBI:77875"/>
        <dbReference type="EC" id="1.4.3.16"/>
    </reaction>
    <physiologicalReaction direction="left-to-right" evidence="5">
        <dbReference type="Rhea" id="RHEA:25877"/>
    </physiologicalReaction>
</comment>
<comment type="caution">
    <text evidence="8">The sequence shown here is derived from an EMBL/GenBank/DDBJ whole genome shotgun (WGS) entry which is preliminary data.</text>
</comment>
<feature type="domain" description="FAD-dependent oxidoreductase 2 FAD-binding" evidence="7">
    <location>
        <begin position="8"/>
        <end position="237"/>
    </location>
</feature>
<evidence type="ECO:0000256" key="5">
    <source>
        <dbReference type="ARBA" id="ARBA00048305"/>
    </source>
</evidence>
<dbReference type="InterPro" id="IPR005288">
    <property type="entry name" value="NadB"/>
</dbReference>
<dbReference type="AlphaFoldDB" id="A0A966HNT3"/>
<dbReference type="InterPro" id="IPR036188">
    <property type="entry name" value="FAD/NAD-bd_sf"/>
</dbReference>
<dbReference type="InterPro" id="IPR003953">
    <property type="entry name" value="FAD-dep_OxRdtase_2_FAD-bd"/>
</dbReference>
<protein>
    <submittedName>
        <fullName evidence="8">FAD-dependent oxidoreductase</fullName>
    </submittedName>
</protein>
<reference evidence="8" key="1">
    <citation type="submission" date="2018-10" db="EMBL/GenBank/DDBJ databases">
        <title>Iterative Subtractive Binning of Freshwater Chronoseries Metagenomes Recovers Nearly Complete Genomes from over Four Hundred Novel Species.</title>
        <authorList>
            <person name="Rodriguez-R L.M."/>
            <person name="Tsementzi D."/>
            <person name="Luo C."/>
            <person name="Konstantinidis K.T."/>
        </authorList>
    </citation>
    <scope>NUCLEOTIDE SEQUENCE</scope>
    <source>
        <strain evidence="8">WB8_1A_003</strain>
    </source>
</reference>
<keyword evidence="3" id="KW-0274">FAD</keyword>
<keyword evidence="2" id="KW-0285">Flavoprotein</keyword>
<sequence>MESLHTTDVIVVGSGISGLMTAICLYPRKVTLISKKKLGEASSSAWAQGGIAAAVGKDDSPKIHFDDTIKASSGLSDEKIVKIITEEAASIIKFLEEKGVNFDKDHLENFLMSQEAAHSRRRVLKVNGDSSGREIIKTLINNIQKLENITILEDVTIDEIITENNKVIGLIGRHVGKNIVDNFTFFKSPNVVLATGGLGSIYEHTTNPRDIYGEGIAMAARAGAVLSDMEFVQFHPT</sequence>
<dbReference type="PANTHER" id="PTHR42716:SF2">
    <property type="entry name" value="L-ASPARTATE OXIDASE, CHLOROPLASTIC"/>
    <property type="match status" value="1"/>
</dbReference>
<dbReference type="EMBL" id="RGMI01000138">
    <property type="protein sequence ID" value="NCU50729.1"/>
    <property type="molecule type" value="Genomic_DNA"/>
</dbReference>
<keyword evidence="4" id="KW-0560">Oxidoreductase</keyword>
<evidence type="ECO:0000256" key="1">
    <source>
        <dbReference type="ARBA" id="ARBA00001974"/>
    </source>
</evidence>
<evidence type="ECO:0000313" key="9">
    <source>
        <dbReference type="Proteomes" id="UP000699985"/>
    </source>
</evidence>
<feature type="transmembrane region" description="Helical" evidence="6">
    <location>
        <begin position="6"/>
        <end position="26"/>
    </location>
</feature>
<name>A0A966HNT3_9PROT</name>
<proteinExistence type="predicted"/>
<organism evidence="8 9">
    <name type="scientific">Candidatus Fonsibacter lacus</name>
    <dbReference type="NCBI Taxonomy" id="2576439"/>
    <lineage>
        <taxon>Bacteria</taxon>
        <taxon>Pseudomonadati</taxon>
        <taxon>Pseudomonadota</taxon>
        <taxon>Alphaproteobacteria</taxon>
        <taxon>Candidatus Pelagibacterales</taxon>
        <taxon>Candidatus Pelagibacterales incertae sedis</taxon>
        <taxon>Candidatus Fonsibacter</taxon>
    </lineage>
</organism>
<feature type="non-terminal residue" evidence="8">
    <location>
        <position position="237"/>
    </location>
</feature>
<gene>
    <name evidence="8" type="ORF">EBX29_03035</name>
</gene>
<dbReference type="Proteomes" id="UP000699985">
    <property type="component" value="Unassembled WGS sequence"/>
</dbReference>
<evidence type="ECO:0000256" key="6">
    <source>
        <dbReference type="SAM" id="Phobius"/>
    </source>
</evidence>
<evidence type="ECO:0000256" key="4">
    <source>
        <dbReference type="ARBA" id="ARBA00023002"/>
    </source>
</evidence>
<evidence type="ECO:0000259" key="7">
    <source>
        <dbReference type="Pfam" id="PF00890"/>
    </source>
</evidence>
<comment type="cofactor">
    <cofactor evidence="1">
        <name>FAD</name>
        <dbReference type="ChEBI" id="CHEBI:57692"/>
    </cofactor>
</comment>
<dbReference type="Gene3D" id="3.50.50.60">
    <property type="entry name" value="FAD/NAD(P)-binding domain"/>
    <property type="match status" value="1"/>
</dbReference>
<dbReference type="Pfam" id="PF00890">
    <property type="entry name" value="FAD_binding_2"/>
    <property type="match status" value="1"/>
</dbReference>
<dbReference type="SUPFAM" id="SSF51905">
    <property type="entry name" value="FAD/NAD(P)-binding domain"/>
    <property type="match status" value="1"/>
</dbReference>
<dbReference type="GO" id="GO:0008734">
    <property type="term" value="F:L-aspartate oxidase activity"/>
    <property type="evidence" value="ECO:0007669"/>
    <property type="project" value="UniProtKB-EC"/>
</dbReference>
<keyword evidence="6" id="KW-0472">Membrane</keyword>
<keyword evidence="6" id="KW-1133">Transmembrane helix</keyword>
<dbReference type="GO" id="GO:0034628">
    <property type="term" value="P:'de novo' NAD+ biosynthetic process from L-aspartate"/>
    <property type="evidence" value="ECO:0007669"/>
    <property type="project" value="TreeGrafter"/>
</dbReference>
<evidence type="ECO:0000256" key="2">
    <source>
        <dbReference type="ARBA" id="ARBA00022630"/>
    </source>
</evidence>
<evidence type="ECO:0000256" key="3">
    <source>
        <dbReference type="ARBA" id="ARBA00022827"/>
    </source>
</evidence>
<accession>A0A966HNT3</accession>
<keyword evidence="6" id="KW-0812">Transmembrane</keyword>